<comment type="caution">
    <text evidence="1">The sequence shown here is derived from an EMBL/GenBank/DDBJ whole genome shotgun (WGS) entry which is preliminary data.</text>
</comment>
<gene>
    <name evidence="1" type="ORF">K0U00_04485</name>
</gene>
<dbReference type="InterPro" id="IPR008775">
    <property type="entry name" value="Phytyl_CoA_dOase-like"/>
</dbReference>
<dbReference type="Pfam" id="PF05721">
    <property type="entry name" value="PhyH"/>
    <property type="match status" value="1"/>
</dbReference>
<proteinExistence type="predicted"/>
<name>A0ABS7BXH1_9BACL</name>
<dbReference type="PANTHER" id="PTHR40470:SF1">
    <property type="entry name" value="PHYTANOYL-COA DIOXYGENASE FAMILY PROTEIN (AFU_ORTHOLOGUE AFUA_2G15850)"/>
    <property type="match status" value="1"/>
</dbReference>
<evidence type="ECO:0000313" key="1">
    <source>
        <dbReference type="EMBL" id="MBW7453290.1"/>
    </source>
</evidence>
<keyword evidence="1" id="KW-0560">Oxidoreductase</keyword>
<dbReference type="GO" id="GO:0051213">
    <property type="term" value="F:dioxygenase activity"/>
    <property type="evidence" value="ECO:0007669"/>
    <property type="project" value="UniProtKB-KW"/>
</dbReference>
<dbReference type="EMBL" id="JAHZIK010000057">
    <property type="protein sequence ID" value="MBW7453290.1"/>
    <property type="molecule type" value="Genomic_DNA"/>
</dbReference>
<accession>A0ABS7BXH1</accession>
<evidence type="ECO:0000313" key="2">
    <source>
        <dbReference type="Proteomes" id="UP001519887"/>
    </source>
</evidence>
<dbReference type="RefSeq" id="WP_210037944.1">
    <property type="nucleotide sequence ID" value="NZ_JBHLVU010000022.1"/>
</dbReference>
<dbReference type="SUPFAM" id="SSF51197">
    <property type="entry name" value="Clavaminate synthase-like"/>
    <property type="match status" value="1"/>
</dbReference>
<organism evidence="1 2">
    <name type="scientific">Paenibacillus sepulcri</name>
    <dbReference type="NCBI Taxonomy" id="359917"/>
    <lineage>
        <taxon>Bacteria</taxon>
        <taxon>Bacillati</taxon>
        <taxon>Bacillota</taxon>
        <taxon>Bacilli</taxon>
        <taxon>Bacillales</taxon>
        <taxon>Paenibacillaceae</taxon>
        <taxon>Paenibacillus</taxon>
    </lineage>
</organism>
<protein>
    <submittedName>
        <fullName evidence="1">Phytanoyl-CoA dioxygenase family protein</fullName>
    </submittedName>
</protein>
<keyword evidence="2" id="KW-1185">Reference proteome</keyword>
<dbReference type="Gene3D" id="2.60.120.620">
    <property type="entry name" value="q2cbj1_9rhob like domain"/>
    <property type="match status" value="1"/>
</dbReference>
<reference evidence="1 2" key="1">
    <citation type="submission" date="2021-07" db="EMBL/GenBank/DDBJ databases">
        <title>Paenibacillus radiodurans sp. nov., isolated from the southeastern edge of Tengger Desert.</title>
        <authorList>
            <person name="Zhang G."/>
        </authorList>
    </citation>
    <scope>NUCLEOTIDE SEQUENCE [LARGE SCALE GENOMIC DNA]</scope>
    <source>
        <strain evidence="1 2">CCM 7311</strain>
    </source>
</reference>
<dbReference type="Proteomes" id="UP001519887">
    <property type="component" value="Unassembled WGS sequence"/>
</dbReference>
<sequence>MLTEEEIERYKEDGILVLKGMVPPEKLPEYRNAYERMVEKVQADPDRRKKYGARFIGKTNNHSHELDEASKAECWGADFLLHPELYEPVFTDYLENERLINSVKSLLGPDIGLYGLKAIWSPASVTYDLRWHRDGRQDVYSTDGGIPPGWLQFNTALYREESFRVVRGSHRRPLTDEENARYGTVEEVAGEEVCALEAGDVMFMHQAVLHRGRADASSRRRALHYILARTDFSVGRRRLEQFKGWYENLGLEEKLGPSSKLLFENFFSWKDKAFDDIEYDSKYEEK</sequence>
<dbReference type="PANTHER" id="PTHR40470">
    <property type="entry name" value="PHYTANOYL-COA DIOXYGENASE FAMILY PROTEIN (AFU_ORTHOLOGUE AFUA_2G15850)"/>
    <property type="match status" value="1"/>
</dbReference>
<keyword evidence="1" id="KW-0223">Dioxygenase</keyword>